<feature type="transmembrane region" description="Helical" evidence="6">
    <location>
        <begin position="45"/>
        <end position="63"/>
    </location>
</feature>
<dbReference type="PANTHER" id="PTHR38459:SF1">
    <property type="entry name" value="PROPHAGE BACTOPRENOL-LINKED GLUCOSE TRANSLOCASE HOMOLOG"/>
    <property type="match status" value="1"/>
</dbReference>
<organism evidence="8 9">
    <name type="scientific">Cytobacillus solani</name>
    <dbReference type="NCBI Taxonomy" id="1637975"/>
    <lineage>
        <taxon>Bacteria</taxon>
        <taxon>Bacillati</taxon>
        <taxon>Bacillota</taxon>
        <taxon>Bacilli</taxon>
        <taxon>Bacillales</taxon>
        <taxon>Bacillaceae</taxon>
        <taxon>Cytobacillus</taxon>
    </lineage>
</organism>
<dbReference type="GO" id="GO:0000271">
    <property type="term" value="P:polysaccharide biosynthetic process"/>
    <property type="evidence" value="ECO:0007669"/>
    <property type="project" value="InterPro"/>
</dbReference>
<comment type="subcellular location">
    <subcellularLocation>
        <location evidence="1">Membrane</location>
        <topology evidence="1">Multi-pass membrane protein</topology>
    </subcellularLocation>
</comment>
<evidence type="ECO:0000259" key="7">
    <source>
        <dbReference type="Pfam" id="PF04138"/>
    </source>
</evidence>
<dbReference type="STRING" id="1637975.AN957_16630"/>
<evidence type="ECO:0000256" key="3">
    <source>
        <dbReference type="ARBA" id="ARBA00022692"/>
    </source>
</evidence>
<evidence type="ECO:0000256" key="1">
    <source>
        <dbReference type="ARBA" id="ARBA00004141"/>
    </source>
</evidence>
<dbReference type="InterPro" id="IPR007267">
    <property type="entry name" value="GtrA_DPMS_TM"/>
</dbReference>
<comment type="caution">
    <text evidence="8">The sequence shown here is derived from an EMBL/GenBank/DDBJ whole genome shotgun (WGS) entry which is preliminary data.</text>
</comment>
<evidence type="ECO:0000313" key="9">
    <source>
        <dbReference type="Proteomes" id="UP000050996"/>
    </source>
</evidence>
<dbReference type="PATRIC" id="fig|1637975.4.peg.3242"/>
<dbReference type="InterPro" id="IPR051401">
    <property type="entry name" value="GtrA_CellWall_Glycosyl"/>
</dbReference>
<dbReference type="AlphaFoldDB" id="A0A0Q3VIE1"/>
<dbReference type="GO" id="GO:0005886">
    <property type="term" value="C:plasma membrane"/>
    <property type="evidence" value="ECO:0007669"/>
    <property type="project" value="TreeGrafter"/>
</dbReference>
<evidence type="ECO:0000313" key="8">
    <source>
        <dbReference type="EMBL" id="KQL20031.1"/>
    </source>
</evidence>
<feature type="transmembrane region" description="Helical" evidence="6">
    <location>
        <begin position="84"/>
        <end position="107"/>
    </location>
</feature>
<sequence>MSSIALILESCLKRTNSFIRFFIVGVINTLTGLSTMFLLLNIAELSYWFSTFIGNSIGAIVSYSLNRTFTFQSKVTIKKSVPRFIAVILFCYLFSYKVSEMAAGMIIGKFPLIRLTGENLAIIIGTAVYMITNYFGQRLYVFRK</sequence>
<evidence type="ECO:0000256" key="6">
    <source>
        <dbReference type="SAM" id="Phobius"/>
    </source>
</evidence>
<protein>
    <submittedName>
        <fullName evidence="8">Polysaccharide biosynthesis protein GtrA</fullName>
    </submittedName>
</protein>
<evidence type="ECO:0000256" key="5">
    <source>
        <dbReference type="ARBA" id="ARBA00023136"/>
    </source>
</evidence>
<dbReference type="Pfam" id="PF04138">
    <property type="entry name" value="GtrA_DPMS_TM"/>
    <property type="match status" value="1"/>
</dbReference>
<evidence type="ECO:0000256" key="4">
    <source>
        <dbReference type="ARBA" id="ARBA00022989"/>
    </source>
</evidence>
<evidence type="ECO:0000256" key="2">
    <source>
        <dbReference type="ARBA" id="ARBA00009399"/>
    </source>
</evidence>
<feature type="transmembrane region" description="Helical" evidence="6">
    <location>
        <begin position="21"/>
        <end position="39"/>
    </location>
</feature>
<keyword evidence="9" id="KW-1185">Reference proteome</keyword>
<comment type="similarity">
    <text evidence="2">Belongs to the GtrA family.</text>
</comment>
<reference evidence="8 9" key="1">
    <citation type="submission" date="2015-09" db="EMBL/GenBank/DDBJ databases">
        <title>Genome sequencing project for genomic taxonomy and phylogenomics of Bacillus-like bacteria.</title>
        <authorList>
            <person name="Liu B."/>
            <person name="Wang J."/>
            <person name="Zhu Y."/>
            <person name="Liu G."/>
            <person name="Chen Q."/>
            <person name="Chen Z."/>
            <person name="Lan J."/>
            <person name="Che J."/>
            <person name="Ge C."/>
            <person name="Shi H."/>
            <person name="Pan Z."/>
            <person name="Liu X."/>
        </authorList>
    </citation>
    <scope>NUCLEOTIDE SEQUENCE [LARGE SCALE GENOMIC DNA]</scope>
    <source>
        <strain evidence="8 9">FJAT-18043</strain>
    </source>
</reference>
<feature type="domain" description="GtrA/DPMS transmembrane" evidence="7">
    <location>
        <begin position="20"/>
        <end position="142"/>
    </location>
</feature>
<keyword evidence="5 6" id="KW-0472">Membrane</keyword>
<accession>A0A0Q3VIE1</accession>
<keyword evidence="4 6" id="KW-1133">Transmembrane helix</keyword>
<feature type="transmembrane region" description="Helical" evidence="6">
    <location>
        <begin position="119"/>
        <end position="136"/>
    </location>
</feature>
<dbReference type="Proteomes" id="UP000050996">
    <property type="component" value="Unassembled WGS sequence"/>
</dbReference>
<gene>
    <name evidence="8" type="ORF">AN957_16630</name>
</gene>
<name>A0A0Q3VIE1_9BACI</name>
<dbReference type="RefSeq" id="WP_053476566.1">
    <property type="nucleotide sequence ID" value="NZ_LJIX01000006.1"/>
</dbReference>
<dbReference type="PANTHER" id="PTHR38459">
    <property type="entry name" value="PROPHAGE BACTOPRENOL-LINKED GLUCOSE TRANSLOCASE HOMOLOG"/>
    <property type="match status" value="1"/>
</dbReference>
<dbReference type="EMBL" id="LJIX01000006">
    <property type="protein sequence ID" value="KQL20031.1"/>
    <property type="molecule type" value="Genomic_DNA"/>
</dbReference>
<proteinExistence type="inferred from homology"/>
<keyword evidence="3 6" id="KW-0812">Transmembrane</keyword>